<dbReference type="AlphaFoldDB" id="A0AAW0WJ38"/>
<evidence type="ECO:0000313" key="3">
    <source>
        <dbReference type="Proteomes" id="UP001445076"/>
    </source>
</evidence>
<evidence type="ECO:0000313" key="2">
    <source>
        <dbReference type="EMBL" id="KAK8727399.1"/>
    </source>
</evidence>
<keyword evidence="3" id="KW-1185">Reference proteome</keyword>
<comment type="caution">
    <text evidence="2">The sequence shown here is derived from an EMBL/GenBank/DDBJ whole genome shotgun (WGS) entry which is preliminary data.</text>
</comment>
<name>A0AAW0WJ38_CHEQU</name>
<reference evidence="2 3" key="1">
    <citation type="journal article" date="2024" name="BMC Genomics">
        <title>Genome assembly of redclaw crayfish (Cherax quadricarinatus) provides insights into its immune adaptation and hypoxia tolerance.</title>
        <authorList>
            <person name="Liu Z."/>
            <person name="Zheng J."/>
            <person name="Li H."/>
            <person name="Fang K."/>
            <person name="Wang S."/>
            <person name="He J."/>
            <person name="Zhou D."/>
            <person name="Weng S."/>
            <person name="Chi M."/>
            <person name="Gu Z."/>
            <person name="He J."/>
            <person name="Li F."/>
            <person name="Wang M."/>
        </authorList>
    </citation>
    <scope>NUCLEOTIDE SEQUENCE [LARGE SCALE GENOMIC DNA]</scope>
    <source>
        <strain evidence="2">ZL_2023a</strain>
    </source>
</reference>
<organism evidence="2 3">
    <name type="scientific">Cherax quadricarinatus</name>
    <name type="common">Australian red claw crayfish</name>
    <dbReference type="NCBI Taxonomy" id="27406"/>
    <lineage>
        <taxon>Eukaryota</taxon>
        <taxon>Metazoa</taxon>
        <taxon>Ecdysozoa</taxon>
        <taxon>Arthropoda</taxon>
        <taxon>Crustacea</taxon>
        <taxon>Multicrustacea</taxon>
        <taxon>Malacostraca</taxon>
        <taxon>Eumalacostraca</taxon>
        <taxon>Eucarida</taxon>
        <taxon>Decapoda</taxon>
        <taxon>Pleocyemata</taxon>
        <taxon>Astacidea</taxon>
        <taxon>Parastacoidea</taxon>
        <taxon>Parastacidae</taxon>
        <taxon>Cherax</taxon>
    </lineage>
</organism>
<gene>
    <name evidence="2" type="ORF">OTU49_009537</name>
</gene>
<feature type="region of interest" description="Disordered" evidence="1">
    <location>
        <begin position="69"/>
        <end position="92"/>
    </location>
</feature>
<dbReference type="EMBL" id="JARKIK010000075">
    <property type="protein sequence ID" value="KAK8727399.1"/>
    <property type="molecule type" value="Genomic_DNA"/>
</dbReference>
<accession>A0AAW0WJ38</accession>
<dbReference type="Proteomes" id="UP001445076">
    <property type="component" value="Unassembled WGS sequence"/>
</dbReference>
<evidence type="ECO:0000256" key="1">
    <source>
        <dbReference type="SAM" id="MobiDB-lite"/>
    </source>
</evidence>
<proteinExistence type="predicted"/>
<protein>
    <submittedName>
        <fullName evidence="2">Uncharacterized protein</fullName>
    </submittedName>
</protein>
<sequence length="119" mass="12160">MSSNGEPPTSQAFTPFWIAGPGSPSAPVVGNPVANPVPSSDLGTLGPAGVASTVQPTMSQDITTMANAVPHDDFTNGLPEAQPPPPQPQQPGVIISIHMGNVCKKKKMSLLNGIFSSCL</sequence>